<organism evidence="1 2">
    <name type="scientific">Cyberlindnera jadinii (strain ATCC 18201 / CBS 1600 / BCRC 20928 / JCM 3617 / NBRC 0987 / NRRL Y-1542)</name>
    <name type="common">Torula yeast</name>
    <name type="synonym">Candida utilis</name>
    <dbReference type="NCBI Taxonomy" id="983966"/>
    <lineage>
        <taxon>Eukaryota</taxon>
        <taxon>Fungi</taxon>
        <taxon>Dikarya</taxon>
        <taxon>Ascomycota</taxon>
        <taxon>Saccharomycotina</taxon>
        <taxon>Saccharomycetes</taxon>
        <taxon>Phaffomycetales</taxon>
        <taxon>Phaffomycetaceae</taxon>
        <taxon>Cyberlindnera</taxon>
    </lineage>
</organism>
<dbReference type="AlphaFoldDB" id="A0A0H5CA30"/>
<dbReference type="Proteomes" id="UP000038830">
    <property type="component" value="Unassembled WGS sequence"/>
</dbReference>
<proteinExistence type="predicted"/>
<accession>A0A0H5CA30</accession>
<dbReference type="InterPro" id="IPR015374">
    <property type="entry name" value="ChAPs"/>
</dbReference>
<dbReference type="InterPro" id="IPR011990">
    <property type="entry name" value="TPR-like_helical_dom_sf"/>
</dbReference>
<dbReference type="EMBL" id="CDQK01000007">
    <property type="protein sequence ID" value="CEP24997.1"/>
    <property type="molecule type" value="Genomic_DNA"/>
</dbReference>
<protein>
    <submittedName>
        <fullName evidence="1">Uncharacterized protein</fullName>
    </submittedName>
</protein>
<sequence length="154" mass="17172">MSSNHAQVPSMLMSPKKARRISAKPTIITPYYSEKLFGSSIGNRTTLLPTYREIGPPDLVHLSTSNRASQKEDGQYHYITGIDLSSTVAPQAYIQMLSLPLDVSVKHPAIFTYCSFNSFSKCDVRIKIECPEAEQGQFQLTVLPADRFQKTSRG</sequence>
<dbReference type="PANTHER" id="PTHR31975">
    <property type="entry name" value="BUD SITE SELECTION PROTEIN 7-RELATED"/>
    <property type="match status" value="1"/>
</dbReference>
<gene>
    <name evidence="1" type="ORF">BN1211_5973</name>
</gene>
<name>A0A0H5CA30_CYBJN</name>
<evidence type="ECO:0000313" key="2">
    <source>
        <dbReference type="Proteomes" id="UP000038830"/>
    </source>
</evidence>
<dbReference type="GO" id="GO:0034044">
    <property type="term" value="C:exomer complex"/>
    <property type="evidence" value="ECO:0007669"/>
    <property type="project" value="UniProtKB-ARBA"/>
</dbReference>
<dbReference type="Gene3D" id="1.25.40.10">
    <property type="entry name" value="Tetratricopeptide repeat domain"/>
    <property type="match status" value="1"/>
</dbReference>
<evidence type="ECO:0000313" key="1">
    <source>
        <dbReference type="EMBL" id="CEP24997.1"/>
    </source>
</evidence>
<dbReference type="PANTHER" id="PTHR31975:SF2">
    <property type="entry name" value="CHITIN BIOSYNTHESIS PROTEIN CHS6-RELATED"/>
    <property type="match status" value="1"/>
</dbReference>
<dbReference type="Pfam" id="PF09295">
    <property type="entry name" value="ChAPs"/>
    <property type="match status" value="1"/>
</dbReference>
<dbReference type="GO" id="GO:0006893">
    <property type="term" value="P:Golgi to plasma membrane transport"/>
    <property type="evidence" value="ECO:0007669"/>
    <property type="project" value="TreeGrafter"/>
</dbReference>
<reference evidence="2" key="1">
    <citation type="journal article" date="2015" name="J. Biotechnol.">
        <title>The structure of the Cyberlindnera jadinii genome and its relation to Candida utilis analyzed by the occurrence of single nucleotide polymorphisms.</title>
        <authorList>
            <person name="Rupp O."/>
            <person name="Brinkrolf K."/>
            <person name="Buerth C."/>
            <person name="Kunigo M."/>
            <person name="Schneider J."/>
            <person name="Jaenicke S."/>
            <person name="Goesmann A."/>
            <person name="Puehler A."/>
            <person name="Jaeger K.-E."/>
            <person name="Ernst J.F."/>
        </authorList>
    </citation>
    <scope>NUCLEOTIDE SEQUENCE [LARGE SCALE GENOMIC DNA]</scope>
    <source>
        <strain evidence="2">ATCC 18201 / CBS 1600 / BCRC 20928 / JCM 3617 / NBRC 0987 / NRRL Y-1542</strain>
    </source>
</reference>